<keyword evidence="5 6" id="KW-0472">Membrane</keyword>
<feature type="transmembrane region" description="Helical" evidence="6">
    <location>
        <begin position="126"/>
        <end position="143"/>
    </location>
</feature>
<sequence>MENNQTKNLFKNSFITGVIFVIQMIMSFVTRTLFIKFLGVEILGFNGVISNILMVLSVAELGIGPALIFSLYKPLAENEVELVKILMKFYKKIYTLIGLIIAGLGLVLIPFLPFIVDSSAQIDHLYLYYLLFLSNTVVSYFFTYKRSIIIADQKNYIVASNDFLYWMMFQISSCFAIMLYSSFTAYLIFQLLSTIAANLSISFIADKKFPYLKDKPSDTQLPQNLKSEIKKNTIGQFTNKIGTMVVNGTDNILISIFIGLSQVGMYVNYTLIVTSVTNLINQIINSMTATIGNVGITGSRSDSVRMFENHLFFVHSIGYFCSFYLIVLFNPFIILWLGSKFTFSFFTVILIVLNFSITISRKSALSFIDAYGLAWYQKYKPVFESIVNLGLSILFITVFHLGVDGVLLGTIISSITISCWFEPYVLYKHGFSEPFKKFAILAVKNYGTTVIGLILAIVTALLTSELRGFQGFILQILITSTILISSFIAINIKRREFRWFLHLVLRKKHN</sequence>
<feature type="transmembrane region" description="Helical" evidence="6">
    <location>
        <begin position="186"/>
        <end position="205"/>
    </location>
</feature>
<feature type="transmembrane region" description="Helical" evidence="6">
    <location>
        <begin position="93"/>
        <end position="114"/>
    </location>
</feature>
<evidence type="ECO:0000256" key="3">
    <source>
        <dbReference type="ARBA" id="ARBA00022692"/>
    </source>
</evidence>
<feature type="transmembrane region" description="Helical" evidence="6">
    <location>
        <begin position="311"/>
        <end position="337"/>
    </location>
</feature>
<evidence type="ECO:0000313" key="7">
    <source>
        <dbReference type="EMBL" id="MDT2982877.1"/>
    </source>
</evidence>
<evidence type="ECO:0000313" key="10">
    <source>
        <dbReference type="Proteomes" id="UP001253851"/>
    </source>
</evidence>
<evidence type="ECO:0000256" key="1">
    <source>
        <dbReference type="ARBA" id="ARBA00004651"/>
    </source>
</evidence>
<feature type="transmembrane region" description="Helical" evidence="6">
    <location>
        <begin position="163"/>
        <end position="180"/>
    </location>
</feature>
<dbReference type="Proteomes" id="UP001253851">
    <property type="component" value="Unassembled WGS sequence"/>
</dbReference>
<feature type="transmembrane region" description="Helical" evidence="6">
    <location>
        <begin position="12"/>
        <end position="29"/>
    </location>
</feature>
<dbReference type="GO" id="GO:0005886">
    <property type="term" value="C:plasma membrane"/>
    <property type="evidence" value="ECO:0007669"/>
    <property type="project" value="UniProtKB-SubCell"/>
</dbReference>
<feature type="transmembrane region" description="Helical" evidence="6">
    <location>
        <begin position="49"/>
        <end position="72"/>
    </location>
</feature>
<dbReference type="Pfam" id="PF01943">
    <property type="entry name" value="Polysacc_synt"/>
    <property type="match status" value="1"/>
</dbReference>
<feature type="transmembrane region" description="Helical" evidence="6">
    <location>
        <begin position="407"/>
        <end position="426"/>
    </location>
</feature>
<evidence type="ECO:0000256" key="4">
    <source>
        <dbReference type="ARBA" id="ARBA00022989"/>
    </source>
</evidence>
<feature type="transmembrane region" description="Helical" evidence="6">
    <location>
        <begin position="468"/>
        <end position="490"/>
    </location>
</feature>
<dbReference type="RefSeq" id="WP_010749364.1">
    <property type="nucleotide sequence ID" value="NZ_BAAAXK010000011.1"/>
</dbReference>
<evidence type="ECO:0000256" key="5">
    <source>
        <dbReference type="ARBA" id="ARBA00023136"/>
    </source>
</evidence>
<organism evidence="7 10">
    <name type="scientific">Enterococcus casseliflavus</name>
    <name type="common">Enterococcus flavescens</name>
    <dbReference type="NCBI Taxonomy" id="37734"/>
    <lineage>
        <taxon>Bacteria</taxon>
        <taxon>Bacillati</taxon>
        <taxon>Bacillota</taxon>
        <taxon>Bacilli</taxon>
        <taxon>Lactobacillales</taxon>
        <taxon>Enterococcaceae</taxon>
        <taxon>Enterococcus</taxon>
    </lineage>
</organism>
<evidence type="ECO:0000313" key="9">
    <source>
        <dbReference type="Proteomes" id="UP000422837"/>
    </source>
</evidence>
<proteinExistence type="predicted"/>
<reference evidence="8 9" key="1">
    <citation type="submission" date="2019-11" db="EMBL/GenBank/DDBJ databases">
        <title>Detection and genome characteristic of a blood enterococcus casselifavus isolate from Zhengzhou,china.</title>
        <authorList>
            <person name="Wen P."/>
        </authorList>
    </citation>
    <scope>NUCLEOTIDE SEQUENCE [LARGE SCALE GENOMIC DNA]</scope>
    <source>
        <strain evidence="8 9">EC291</strain>
    </source>
</reference>
<dbReference type="Proteomes" id="UP000422837">
    <property type="component" value="Chromosome"/>
</dbReference>
<dbReference type="AlphaFoldDB" id="A0ABD5FKS1"/>
<keyword evidence="2" id="KW-1003">Cell membrane</keyword>
<accession>A0ABD5FKS1</accession>
<dbReference type="InterPro" id="IPR002797">
    <property type="entry name" value="Polysacc_synth"/>
</dbReference>
<reference evidence="7 10" key="2">
    <citation type="submission" date="2023-03" db="EMBL/GenBank/DDBJ databases">
        <authorList>
            <person name="Shen W."/>
            <person name="Cai J."/>
        </authorList>
    </citation>
    <scope>NUCLEOTIDE SEQUENCE [LARGE SCALE GENOMIC DNA]</scope>
    <source>
        <strain evidence="7 10">B516</strain>
    </source>
</reference>
<feature type="transmembrane region" description="Helical" evidence="6">
    <location>
        <begin position="343"/>
        <end position="360"/>
    </location>
</feature>
<feature type="transmembrane region" description="Helical" evidence="6">
    <location>
        <begin position="438"/>
        <end position="462"/>
    </location>
</feature>
<evidence type="ECO:0000313" key="8">
    <source>
        <dbReference type="EMBL" id="QGN30112.1"/>
    </source>
</evidence>
<name>A0ABD5FKS1_ENTCA</name>
<feature type="transmembrane region" description="Helical" evidence="6">
    <location>
        <begin position="381"/>
        <end position="401"/>
    </location>
</feature>
<dbReference type="PANTHER" id="PTHR30250:SF26">
    <property type="entry name" value="PSMA PROTEIN"/>
    <property type="match status" value="1"/>
</dbReference>
<evidence type="ECO:0000256" key="6">
    <source>
        <dbReference type="SAM" id="Phobius"/>
    </source>
</evidence>
<protein>
    <submittedName>
        <fullName evidence="7">Oligosaccharide flippase family protein</fullName>
    </submittedName>
</protein>
<dbReference type="InterPro" id="IPR050833">
    <property type="entry name" value="Poly_Biosynth_Transport"/>
</dbReference>
<dbReference type="PANTHER" id="PTHR30250">
    <property type="entry name" value="PST FAMILY PREDICTED COLANIC ACID TRANSPORTER"/>
    <property type="match status" value="1"/>
</dbReference>
<evidence type="ECO:0000256" key="2">
    <source>
        <dbReference type="ARBA" id="ARBA00022475"/>
    </source>
</evidence>
<dbReference type="EMBL" id="CP046123">
    <property type="protein sequence ID" value="QGN30112.1"/>
    <property type="molecule type" value="Genomic_DNA"/>
</dbReference>
<comment type="subcellular location">
    <subcellularLocation>
        <location evidence="1">Cell membrane</location>
        <topology evidence="1">Multi-pass membrane protein</topology>
    </subcellularLocation>
</comment>
<gene>
    <name evidence="8" type="ORF">GFU50_11565</name>
    <name evidence="7" type="ORF">P7I34_09395</name>
</gene>
<keyword evidence="4 6" id="KW-1133">Transmembrane helix</keyword>
<dbReference type="EMBL" id="JARQDZ010000003">
    <property type="protein sequence ID" value="MDT2982877.1"/>
    <property type="molecule type" value="Genomic_DNA"/>
</dbReference>
<keyword evidence="3 6" id="KW-0812">Transmembrane</keyword>